<organism evidence="1 2">
    <name type="scientific">Colwellia psychrerythraea</name>
    <name type="common">Vibrio psychroerythus</name>
    <dbReference type="NCBI Taxonomy" id="28229"/>
    <lineage>
        <taxon>Bacteria</taxon>
        <taxon>Pseudomonadati</taxon>
        <taxon>Pseudomonadota</taxon>
        <taxon>Gammaproteobacteria</taxon>
        <taxon>Alteromonadales</taxon>
        <taxon>Colwelliaceae</taxon>
        <taxon>Colwellia</taxon>
    </lineage>
</organism>
<dbReference type="NCBIfam" id="TIGR02826">
    <property type="entry name" value="RNR_activ_nrdG3"/>
    <property type="match status" value="1"/>
</dbReference>
<gene>
    <name evidence="1" type="ORF">A9Q75_18135</name>
</gene>
<evidence type="ECO:0000313" key="1">
    <source>
        <dbReference type="EMBL" id="OUR75153.1"/>
    </source>
</evidence>
<dbReference type="InterPro" id="IPR014191">
    <property type="entry name" value="Anaer_RNR_activator"/>
</dbReference>
<dbReference type="Gene3D" id="3.20.20.70">
    <property type="entry name" value="Aldolase class I"/>
    <property type="match status" value="1"/>
</dbReference>
<sequence>MTFNCITPSVVFQEVPNEISLCFSITGCKVGCKGCHSTELWHENNGMSLTNTNFTLWLKKYQGLISCVVFFGGEWQPKALIEKLLIAKNHGLKTCLYSGEKHIDLNISQYLNFLKTGAWHETLGGLDSPTTNQVFRDVISGEKLNHLFNKAIDMNTFKVNAVDASHSQTTILDTNSFKANAFEISTFEPYQFNQGANNVAA</sequence>
<protein>
    <submittedName>
        <fullName evidence="1">Anaerobic ribonucleoside-triphosphate reductase activating protein</fullName>
    </submittedName>
</protein>
<dbReference type="AlphaFoldDB" id="A0A1Y5DX96"/>
<name>A0A1Y5DX96_COLPS</name>
<dbReference type="EMBL" id="MAAF01000112">
    <property type="protein sequence ID" value="OUR75153.1"/>
    <property type="molecule type" value="Genomic_DNA"/>
</dbReference>
<dbReference type="Proteomes" id="UP000243053">
    <property type="component" value="Unassembled WGS sequence"/>
</dbReference>
<accession>A0A1Y5DX96</accession>
<dbReference type="InterPro" id="IPR013785">
    <property type="entry name" value="Aldolase_TIM"/>
</dbReference>
<proteinExistence type="predicted"/>
<comment type="caution">
    <text evidence="1">The sequence shown here is derived from an EMBL/GenBank/DDBJ whole genome shotgun (WGS) entry which is preliminary data.</text>
</comment>
<reference evidence="2" key="1">
    <citation type="journal article" date="2017" name="Proc. Natl. Acad. Sci. U.S.A.">
        <title>Simulation of Deepwater Horizon oil plume reveals substrate specialization within a complex community of hydrocarbon degraders.</title>
        <authorList>
            <person name="Hu P."/>
            <person name="Dubinsky E.A."/>
            <person name="Probst A.J."/>
            <person name="Wang J."/>
            <person name="Sieber C.M.K."/>
            <person name="Tom L.M."/>
            <person name="Gardinali P."/>
            <person name="Banfield J.F."/>
            <person name="Atlas R.M."/>
            <person name="Andersen G.L."/>
        </authorList>
    </citation>
    <scope>NUCLEOTIDE SEQUENCE [LARGE SCALE GENOMIC DNA]</scope>
</reference>
<dbReference type="Pfam" id="PF13353">
    <property type="entry name" value="Fer4_12"/>
    <property type="match status" value="1"/>
</dbReference>
<evidence type="ECO:0000313" key="2">
    <source>
        <dbReference type="Proteomes" id="UP000243053"/>
    </source>
</evidence>